<keyword evidence="1" id="KW-0812">Transmembrane</keyword>
<feature type="transmembrane region" description="Helical" evidence="1">
    <location>
        <begin position="98"/>
        <end position="121"/>
    </location>
</feature>
<evidence type="ECO:0000313" key="2">
    <source>
        <dbReference type="EMBL" id="TCS91372.1"/>
    </source>
</evidence>
<feature type="transmembrane region" description="Helical" evidence="1">
    <location>
        <begin position="141"/>
        <end position="161"/>
    </location>
</feature>
<protein>
    <submittedName>
        <fullName evidence="2">DUF2953 family protein</fullName>
    </submittedName>
</protein>
<dbReference type="AlphaFoldDB" id="A0A4R3L081"/>
<dbReference type="EMBL" id="SMAE01000002">
    <property type="protein sequence ID" value="TCS91372.1"/>
    <property type="molecule type" value="Genomic_DNA"/>
</dbReference>
<name>A0A4R3L081_9FIRM</name>
<dbReference type="OrthoDB" id="1708309at2"/>
<evidence type="ECO:0000313" key="3">
    <source>
        <dbReference type="Proteomes" id="UP000294567"/>
    </source>
</evidence>
<dbReference type="Proteomes" id="UP000294567">
    <property type="component" value="Unassembled WGS sequence"/>
</dbReference>
<proteinExistence type="predicted"/>
<keyword evidence="1" id="KW-0472">Membrane</keyword>
<dbReference type="InterPro" id="IPR021338">
    <property type="entry name" value="DUF2953"/>
</dbReference>
<evidence type="ECO:0000256" key="1">
    <source>
        <dbReference type="SAM" id="Phobius"/>
    </source>
</evidence>
<dbReference type="RefSeq" id="WP_132026182.1">
    <property type="nucleotide sequence ID" value="NZ_CP068564.1"/>
</dbReference>
<organism evidence="2 3">
    <name type="scientific">Keratinibaculum paraultunense</name>
    <dbReference type="NCBI Taxonomy" id="1278232"/>
    <lineage>
        <taxon>Bacteria</taxon>
        <taxon>Bacillati</taxon>
        <taxon>Bacillota</taxon>
        <taxon>Tissierellia</taxon>
        <taxon>Tissierellales</taxon>
        <taxon>Tepidimicrobiaceae</taxon>
        <taxon>Keratinibaculum</taxon>
    </lineage>
</organism>
<accession>A0A4R3L081</accession>
<feature type="transmembrane region" description="Helical" evidence="1">
    <location>
        <begin position="6"/>
        <end position="28"/>
    </location>
</feature>
<comment type="caution">
    <text evidence="2">The sequence shown here is derived from an EMBL/GenBank/DDBJ whole genome shotgun (WGS) entry which is preliminary data.</text>
</comment>
<dbReference type="Pfam" id="PF11167">
    <property type="entry name" value="DUF2953"/>
    <property type="match status" value="1"/>
</dbReference>
<keyword evidence="1" id="KW-1133">Transmembrane helix</keyword>
<reference evidence="2 3" key="1">
    <citation type="submission" date="2019-03" db="EMBL/GenBank/DDBJ databases">
        <title>Genomic Encyclopedia of Type Strains, Phase IV (KMG-IV): sequencing the most valuable type-strain genomes for metagenomic binning, comparative biology and taxonomic classification.</title>
        <authorList>
            <person name="Goeker M."/>
        </authorList>
    </citation>
    <scope>NUCLEOTIDE SEQUENCE [LARGE SCALE GENOMIC DNA]</scope>
    <source>
        <strain evidence="2 3">DSM 26752</strain>
    </source>
</reference>
<sequence length="187" mass="22422">MKYLLILILLLTFILLLSYIKFNIQFIYKTDEVKFEMSISLFKIFNFKIKPFSDKKRKINKKSGFNQFYLNKDFLNYILDKIILKQLTWKTKIGFNDAFLTAIVYGSIWSIKSVLISFILTNKEIEYLDFDVEAIFNKEELNVLFNCIIRIRMVYIIIIWIKILRMRKGGGKNVRTSNRRAYAYNNE</sequence>
<keyword evidence="3" id="KW-1185">Reference proteome</keyword>
<gene>
    <name evidence="2" type="ORF">EDD65_102307</name>
</gene>